<dbReference type="PANTHER" id="PTHR30514:SF10">
    <property type="entry name" value="MURR_RPIR FAMILY TRANSCRIPTIONAL REGULATOR"/>
    <property type="match status" value="1"/>
</dbReference>
<name>A0A7W8HDF3_9FIRM</name>
<dbReference type="EMBL" id="JACHFW010000030">
    <property type="protein sequence ID" value="MBB5266357.1"/>
    <property type="molecule type" value="Genomic_DNA"/>
</dbReference>
<dbReference type="GO" id="GO:0097367">
    <property type="term" value="F:carbohydrate derivative binding"/>
    <property type="evidence" value="ECO:0007669"/>
    <property type="project" value="InterPro"/>
</dbReference>
<dbReference type="InterPro" id="IPR000281">
    <property type="entry name" value="HTH_RpiR"/>
</dbReference>
<reference evidence="2 3" key="1">
    <citation type="submission" date="2020-08" db="EMBL/GenBank/DDBJ databases">
        <title>Genomic Encyclopedia of Type Strains, Phase IV (KMG-IV): sequencing the most valuable type-strain genomes for metagenomic binning, comparative biology and taxonomic classification.</title>
        <authorList>
            <person name="Goeker M."/>
        </authorList>
    </citation>
    <scope>NUCLEOTIDE SEQUENCE [LARGE SCALE GENOMIC DNA]</scope>
    <source>
        <strain evidence="2 3">DSM 106146</strain>
    </source>
</reference>
<dbReference type="InterPro" id="IPR036388">
    <property type="entry name" value="WH-like_DNA-bd_sf"/>
</dbReference>
<dbReference type="PROSITE" id="PS51071">
    <property type="entry name" value="HTH_RPIR"/>
    <property type="match status" value="1"/>
</dbReference>
<accession>A0A7W8HDF3</accession>
<dbReference type="Pfam" id="PF01418">
    <property type="entry name" value="HTH_6"/>
    <property type="match status" value="1"/>
</dbReference>
<evidence type="ECO:0000313" key="3">
    <source>
        <dbReference type="Proteomes" id="UP000543642"/>
    </source>
</evidence>
<comment type="caution">
    <text evidence="2">The sequence shown here is derived from an EMBL/GenBank/DDBJ whole genome shotgun (WGS) entry which is preliminary data.</text>
</comment>
<gene>
    <name evidence="2" type="ORF">HNP82_003514</name>
</gene>
<dbReference type="Gene3D" id="1.10.10.10">
    <property type="entry name" value="Winged helix-like DNA-binding domain superfamily/Winged helix DNA-binding domain"/>
    <property type="match status" value="1"/>
</dbReference>
<dbReference type="Proteomes" id="UP000543642">
    <property type="component" value="Unassembled WGS sequence"/>
</dbReference>
<dbReference type="RefSeq" id="WP_183776750.1">
    <property type="nucleotide sequence ID" value="NZ_JACHFW010000030.1"/>
</dbReference>
<organism evidence="2 3">
    <name type="scientific">Catenibacillus scindens</name>
    <dbReference type="NCBI Taxonomy" id="673271"/>
    <lineage>
        <taxon>Bacteria</taxon>
        <taxon>Bacillati</taxon>
        <taxon>Bacillota</taxon>
        <taxon>Clostridia</taxon>
        <taxon>Lachnospirales</taxon>
        <taxon>Lachnospiraceae</taxon>
        <taxon>Catenibacillus</taxon>
    </lineage>
</organism>
<dbReference type="SUPFAM" id="SSF46689">
    <property type="entry name" value="Homeodomain-like"/>
    <property type="match status" value="1"/>
</dbReference>
<keyword evidence="2" id="KW-0238">DNA-binding</keyword>
<sequence>MKNANNTDSLLSLAADYYYFKEGSTEKQIAQILLKNICKIPSWTIEQMAANCNISISTCRRFIKEIGYDSYIEFKMKISDLIKNYDFNTPTLLNPSAPDIHQYIEQTTKDIRRDVENLEKTLDPDKIMETVLALHEYEHIIIHDLFKSTMHLAFLSHLALTGKTVTLSADTVTQQNNARNADASQLFLLVYDGLQHSKETLNTLPTVHTHGAEIILISSIFPCPYSELCRTVLYIGQGSSPLSSMLLLDLTYSYIGELYKSMYISGKKLI</sequence>
<dbReference type="InterPro" id="IPR047640">
    <property type="entry name" value="RpiR-like"/>
</dbReference>
<dbReference type="GO" id="GO:0003700">
    <property type="term" value="F:DNA-binding transcription factor activity"/>
    <property type="evidence" value="ECO:0007669"/>
    <property type="project" value="InterPro"/>
</dbReference>
<dbReference type="InterPro" id="IPR046348">
    <property type="entry name" value="SIS_dom_sf"/>
</dbReference>
<evidence type="ECO:0000259" key="1">
    <source>
        <dbReference type="PROSITE" id="PS51071"/>
    </source>
</evidence>
<proteinExistence type="predicted"/>
<dbReference type="AlphaFoldDB" id="A0A7W8HDF3"/>
<keyword evidence="3" id="KW-1185">Reference proteome</keyword>
<feature type="domain" description="HTH rpiR-type" evidence="1">
    <location>
        <begin position="9"/>
        <end position="85"/>
    </location>
</feature>
<dbReference type="InterPro" id="IPR009057">
    <property type="entry name" value="Homeodomain-like_sf"/>
</dbReference>
<dbReference type="Gene3D" id="3.40.50.10490">
    <property type="entry name" value="Glucose-6-phosphate isomerase like protein, domain 1"/>
    <property type="match status" value="1"/>
</dbReference>
<dbReference type="PANTHER" id="PTHR30514">
    <property type="entry name" value="GLUCOKINASE"/>
    <property type="match status" value="1"/>
</dbReference>
<dbReference type="GO" id="GO:0003677">
    <property type="term" value="F:DNA binding"/>
    <property type="evidence" value="ECO:0007669"/>
    <property type="project" value="UniProtKB-KW"/>
</dbReference>
<dbReference type="SUPFAM" id="SSF53697">
    <property type="entry name" value="SIS domain"/>
    <property type="match status" value="1"/>
</dbReference>
<dbReference type="GO" id="GO:1901135">
    <property type="term" value="P:carbohydrate derivative metabolic process"/>
    <property type="evidence" value="ECO:0007669"/>
    <property type="project" value="InterPro"/>
</dbReference>
<protein>
    <submittedName>
        <fullName evidence="2">DNA-binding MurR/RpiR family transcriptional regulator</fullName>
    </submittedName>
</protein>
<evidence type="ECO:0000313" key="2">
    <source>
        <dbReference type="EMBL" id="MBB5266357.1"/>
    </source>
</evidence>